<name>A0ABU4RVV2_9GAMM</name>
<accession>A0ABU4RVV2</accession>
<comment type="caution">
    <text evidence="2">The sequence shown here is derived from an EMBL/GenBank/DDBJ whole genome shotgun (WGS) entry which is preliminary data.</text>
</comment>
<organism evidence="2 3">
    <name type="scientific">Gilvimarinus gilvus</name>
    <dbReference type="NCBI Taxonomy" id="3058038"/>
    <lineage>
        <taxon>Bacteria</taxon>
        <taxon>Pseudomonadati</taxon>
        <taxon>Pseudomonadota</taxon>
        <taxon>Gammaproteobacteria</taxon>
        <taxon>Cellvibrionales</taxon>
        <taxon>Cellvibrionaceae</taxon>
        <taxon>Gilvimarinus</taxon>
    </lineage>
</organism>
<dbReference type="PANTHER" id="PTHR39586:SF1">
    <property type="entry name" value="CYTOPLASMIC PROTEIN"/>
    <property type="match status" value="1"/>
</dbReference>
<reference evidence="2 3" key="1">
    <citation type="submission" date="2023-11" db="EMBL/GenBank/DDBJ databases">
        <title>Gilvimarinus fulvus sp. nov., isolated from the surface of Kelp.</title>
        <authorList>
            <person name="Sun Y.Y."/>
            <person name="Gong Y."/>
            <person name="Du Z.J."/>
        </authorList>
    </citation>
    <scope>NUCLEOTIDE SEQUENCE [LARGE SCALE GENOMIC DNA]</scope>
    <source>
        <strain evidence="2 3">SDUM040013</strain>
    </source>
</reference>
<dbReference type="EMBL" id="JAXAFO010000001">
    <property type="protein sequence ID" value="MDX6847833.1"/>
    <property type="molecule type" value="Genomic_DNA"/>
</dbReference>
<sequence length="109" mass="12293">MNSSDTHIAVAEVLMDIEASMRDLQLWQSQPPPARALASVQPFAIDTLTFTQWLQFIFIPKLHQLLGQGDNLPVNSAIAPMAEEYFRALSIPADSLIMQLRRMDQLLSR</sequence>
<evidence type="ECO:0000259" key="1">
    <source>
        <dbReference type="Pfam" id="PF04287"/>
    </source>
</evidence>
<dbReference type="PANTHER" id="PTHR39586">
    <property type="entry name" value="CYTOPLASMIC PROTEIN-RELATED"/>
    <property type="match status" value="1"/>
</dbReference>
<dbReference type="RefSeq" id="WP_302724434.1">
    <property type="nucleotide sequence ID" value="NZ_JAULRU010000797.1"/>
</dbReference>
<dbReference type="InterPro" id="IPR036814">
    <property type="entry name" value="YqcC-like_sf"/>
</dbReference>
<dbReference type="InterPro" id="IPR007384">
    <property type="entry name" value="UCP006257"/>
</dbReference>
<protein>
    <submittedName>
        <fullName evidence="2">YqcC family protein</fullName>
    </submittedName>
</protein>
<proteinExistence type="predicted"/>
<dbReference type="Gene3D" id="1.20.1440.40">
    <property type="entry name" value="YqcC-like"/>
    <property type="match status" value="1"/>
</dbReference>
<feature type="domain" description="YqcC-like" evidence="1">
    <location>
        <begin position="10"/>
        <end position="106"/>
    </location>
</feature>
<dbReference type="InterPro" id="IPR023376">
    <property type="entry name" value="YqcC-like_dom"/>
</dbReference>
<gene>
    <name evidence="2" type="ORF">SCD92_00590</name>
</gene>
<dbReference type="Proteomes" id="UP001273505">
    <property type="component" value="Unassembled WGS sequence"/>
</dbReference>
<evidence type="ECO:0000313" key="2">
    <source>
        <dbReference type="EMBL" id="MDX6847833.1"/>
    </source>
</evidence>
<dbReference type="Pfam" id="PF04287">
    <property type="entry name" value="DUF446"/>
    <property type="match status" value="1"/>
</dbReference>
<dbReference type="SUPFAM" id="SSF158452">
    <property type="entry name" value="YqcC-like"/>
    <property type="match status" value="1"/>
</dbReference>
<keyword evidence="3" id="KW-1185">Reference proteome</keyword>
<dbReference type="PIRSF" id="PIRSF006257">
    <property type="entry name" value="UCP006257"/>
    <property type="match status" value="1"/>
</dbReference>
<evidence type="ECO:0000313" key="3">
    <source>
        <dbReference type="Proteomes" id="UP001273505"/>
    </source>
</evidence>